<dbReference type="GO" id="GO:0046872">
    <property type="term" value="F:metal ion binding"/>
    <property type="evidence" value="ECO:0007669"/>
    <property type="project" value="UniProtKB-KW"/>
</dbReference>
<evidence type="ECO:0000256" key="2">
    <source>
        <dbReference type="ARBA" id="ARBA00001913"/>
    </source>
</evidence>
<proteinExistence type="inferred from homology"/>
<feature type="domain" description="Plant heme peroxidase family profile" evidence="15">
    <location>
        <begin position="31"/>
        <end position="103"/>
    </location>
</feature>
<dbReference type="EMBL" id="CAJGYO010000015">
    <property type="protein sequence ID" value="CAD6269966.1"/>
    <property type="molecule type" value="Genomic_DNA"/>
</dbReference>
<dbReference type="InterPro" id="IPR002016">
    <property type="entry name" value="Haem_peroxidase"/>
</dbReference>
<keyword evidence="8" id="KW-0106">Calcium</keyword>
<dbReference type="GO" id="GO:0042744">
    <property type="term" value="P:hydrogen peroxide catabolic process"/>
    <property type="evidence" value="ECO:0007669"/>
    <property type="project" value="UniProtKB-KW"/>
</dbReference>
<dbReference type="GO" id="GO:0005576">
    <property type="term" value="C:extracellular region"/>
    <property type="evidence" value="ECO:0007669"/>
    <property type="project" value="UniProtKB-SubCell"/>
</dbReference>
<evidence type="ECO:0000256" key="10">
    <source>
        <dbReference type="ARBA" id="ARBA00023004"/>
    </source>
</evidence>
<dbReference type="InterPro" id="IPR000823">
    <property type="entry name" value="Peroxidase_pln"/>
</dbReference>
<evidence type="ECO:0000256" key="3">
    <source>
        <dbReference type="ARBA" id="ARBA00001970"/>
    </source>
</evidence>
<evidence type="ECO:0000256" key="12">
    <source>
        <dbReference type="PIRSR" id="PIRSR600823-2"/>
    </source>
</evidence>
<organism evidence="16 17">
    <name type="scientific">Miscanthus lutarioriparius</name>
    <dbReference type="NCBI Taxonomy" id="422564"/>
    <lineage>
        <taxon>Eukaryota</taxon>
        <taxon>Viridiplantae</taxon>
        <taxon>Streptophyta</taxon>
        <taxon>Embryophyta</taxon>
        <taxon>Tracheophyta</taxon>
        <taxon>Spermatophyta</taxon>
        <taxon>Magnoliopsida</taxon>
        <taxon>Liliopsida</taxon>
        <taxon>Poales</taxon>
        <taxon>Poaceae</taxon>
        <taxon>PACMAD clade</taxon>
        <taxon>Panicoideae</taxon>
        <taxon>Andropogonodae</taxon>
        <taxon>Andropogoneae</taxon>
        <taxon>Saccharinae</taxon>
        <taxon>Miscanthus</taxon>
    </lineage>
</organism>
<comment type="catalytic activity">
    <reaction evidence="1">
        <text>2 a phenolic donor + H2O2 = 2 a phenolic radical donor + 2 H2O</text>
        <dbReference type="Rhea" id="RHEA:56136"/>
        <dbReference type="ChEBI" id="CHEBI:15377"/>
        <dbReference type="ChEBI" id="CHEBI:16240"/>
        <dbReference type="ChEBI" id="CHEBI:139520"/>
        <dbReference type="ChEBI" id="CHEBI:139521"/>
        <dbReference type="EC" id="1.11.1.7"/>
    </reaction>
</comment>
<evidence type="ECO:0000256" key="8">
    <source>
        <dbReference type="ARBA" id="ARBA00022837"/>
    </source>
</evidence>
<evidence type="ECO:0000256" key="9">
    <source>
        <dbReference type="ARBA" id="ARBA00023002"/>
    </source>
</evidence>
<dbReference type="Proteomes" id="UP000604825">
    <property type="component" value="Unassembled WGS sequence"/>
</dbReference>
<name>A0A811RHW1_9POAL</name>
<dbReference type="GO" id="GO:0140825">
    <property type="term" value="F:lactoperoxidase activity"/>
    <property type="evidence" value="ECO:0007669"/>
    <property type="project" value="UniProtKB-EC"/>
</dbReference>
<keyword evidence="9" id="KW-0560">Oxidoreductase</keyword>
<keyword evidence="10" id="KW-0408">Iron</keyword>
<evidence type="ECO:0000259" key="15">
    <source>
        <dbReference type="PROSITE" id="PS50873"/>
    </source>
</evidence>
<feature type="binding site" evidence="12">
    <location>
        <position position="61"/>
    </location>
    <ligand>
        <name>substrate</name>
    </ligand>
</feature>
<evidence type="ECO:0000256" key="14">
    <source>
        <dbReference type="SAM" id="MobiDB-lite"/>
    </source>
</evidence>
<feature type="region of interest" description="Disordered" evidence="14">
    <location>
        <begin position="1"/>
        <end position="29"/>
    </location>
</feature>
<gene>
    <name evidence="16" type="ORF">NCGR_LOCUS53263</name>
</gene>
<evidence type="ECO:0000256" key="11">
    <source>
        <dbReference type="ARBA" id="ARBA00023324"/>
    </source>
</evidence>
<protein>
    <recommendedName>
        <fullName evidence="15">Plant heme peroxidase family profile domain-containing protein</fullName>
    </recommendedName>
</protein>
<dbReference type="PANTHER" id="PTHR31235">
    <property type="entry name" value="PEROXIDASE 25-RELATED"/>
    <property type="match status" value="1"/>
</dbReference>
<evidence type="ECO:0000256" key="6">
    <source>
        <dbReference type="ARBA" id="ARBA00022617"/>
    </source>
</evidence>
<dbReference type="Pfam" id="PF00141">
    <property type="entry name" value="peroxidase"/>
    <property type="match status" value="1"/>
</dbReference>
<accession>A0A811RHW1</accession>
<reference evidence="16" key="1">
    <citation type="submission" date="2020-10" db="EMBL/GenBank/DDBJ databases">
        <authorList>
            <person name="Han B."/>
            <person name="Lu T."/>
            <person name="Zhao Q."/>
            <person name="Huang X."/>
            <person name="Zhao Y."/>
        </authorList>
    </citation>
    <scope>NUCLEOTIDE SEQUENCE</scope>
</reference>
<dbReference type="Gene3D" id="1.10.520.10">
    <property type="match status" value="1"/>
</dbReference>
<dbReference type="PROSITE" id="PS50873">
    <property type="entry name" value="PEROXIDASE_4"/>
    <property type="match status" value="1"/>
</dbReference>
<dbReference type="GO" id="GO:0020037">
    <property type="term" value="F:heme binding"/>
    <property type="evidence" value="ECO:0007669"/>
    <property type="project" value="InterPro"/>
</dbReference>
<evidence type="ECO:0000256" key="4">
    <source>
        <dbReference type="ARBA" id="ARBA00004613"/>
    </source>
</evidence>
<comment type="subcellular location">
    <subcellularLocation>
        <location evidence="4">Secreted</location>
    </subcellularLocation>
</comment>
<dbReference type="GO" id="GO:0006979">
    <property type="term" value="P:response to oxidative stress"/>
    <property type="evidence" value="ECO:0007669"/>
    <property type="project" value="InterPro"/>
</dbReference>
<evidence type="ECO:0000313" key="17">
    <source>
        <dbReference type="Proteomes" id="UP000604825"/>
    </source>
</evidence>
<keyword evidence="11" id="KW-0376">Hydrogen peroxide</keyword>
<comment type="cofactor">
    <cofactor evidence="2">
        <name>Ca(2+)</name>
        <dbReference type="ChEBI" id="CHEBI:29108"/>
    </cofactor>
</comment>
<keyword evidence="6" id="KW-0349">Heme</keyword>
<evidence type="ECO:0000313" key="16">
    <source>
        <dbReference type="EMBL" id="CAD6269966.1"/>
    </source>
</evidence>
<dbReference type="InterPro" id="IPR010255">
    <property type="entry name" value="Haem_peroxidase_sf"/>
</dbReference>
<evidence type="ECO:0000256" key="1">
    <source>
        <dbReference type="ARBA" id="ARBA00000189"/>
    </source>
</evidence>
<evidence type="ECO:0000256" key="5">
    <source>
        <dbReference type="ARBA" id="ARBA00022559"/>
    </source>
</evidence>
<dbReference type="AlphaFoldDB" id="A0A811RHW1"/>
<dbReference type="OrthoDB" id="2113341at2759"/>
<evidence type="ECO:0000256" key="13">
    <source>
        <dbReference type="RuleBase" id="RU004241"/>
    </source>
</evidence>
<comment type="similarity">
    <text evidence="13">Belongs to the peroxidase family.</text>
</comment>
<keyword evidence="7" id="KW-0479">Metal-binding</keyword>
<comment type="caution">
    <text evidence="16">The sequence shown here is derived from an EMBL/GenBank/DDBJ whole genome shotgun (WGS) entry which is preliminary data.</text>
</comment>
<sequence length="103" mass="10871">MKPGAGARAEETSRGQWRNVGGGGGGEPRGLEWFGRDLWDVQLGRRDGVVSRASEALANIPSPSDNFTTLEANFGGKGLDVKDLVILSGGCHDDAMRPCPKCS</sequence>
<comment type="cofactor">
    <cofactor evidence="3">
        <name>heme b</name>
        <dbReference type="ChEBI" id="CHEBI:60344"/>
    </cofactor>
</comment>
<keyword evidence="17" id="KW-1185">Reference proteome</keyword>
<evidence type="ECO:0000256" key="7">
    <source>
        <dbReference type="ARBA" id="ARBA00022723"/>
    </source>
</evidence>
<dbReference type="SUPFAM" id="SSF48113">
    <property type="entry name" value="Heme-dependent peroxidases"/>
    <property type="match status" value="1"/>
</dbReference>
<keyword evidence="5" id="KW-0575">Peroxidase</keyword>